<dbReference type="AlphaFoldDB" id="A0A1I7NPK7"/>
<dbReference type="PANTHER" id="PTHR43877">
    <property type="entry name" value="AMINOALKYLPHOSPHONATE N-ACETYLTRANSFERASE-RELATED-RELATED"/>
    <property type="match status" value="1"/>
</dbReference>
<dbReference type="PROSITE" id="PS51186">
    <property type="entry name" value="GNAT"/>
    <property type="match status" value="1"/>
</dbReference>
<evidence type="ECO:0000313" key="5">
    <source>
        <dbReference type="Proteomes" id="UP000199074"/>
    </source>
</evidence>
<keyword evidence="2" id="KW-0012">Acyltransferase</keyword>
<accession>A0A1I7NPK7</accession>
<reference evidence="4 5" key="1">
    <citation type="submission" date="2016-10" db="EMBL/GenBank/DDBJ databases">
        <authorList>
            <person name="de Groot N.N."/>
        </authorList>
    </citation>
    <scope>NUCLEOTIDE SEQUENCE [LARGE SCALE GENOMIC DNA]</scope>
    <source>
        <strain evidence="4 5">IPL20</strain>
    </source>
</reference>
<feature type="domain" description="N-acetyltransferase" evidence="3">
    <location>
        <begin position="30"/>
        <end position="177"/>
    </location>
</feature>
<evidence type="ECO:0000256" key="1">
    <source>
        <dbReference type="ARBA" id="ARBA00022679"/>
    </source>
</evidence>
<dbReference type="InterPro" id="IPR050832">
    <property type="entry name" value="Bact_Acetyltransf"/>
</dbReference>
<dbReference type="InterPro" id="IPR000182">
    <property type="entry name" value="GNAT_dom"/>
</dbReference>
<dbReference type="Gene3D" id="3.40.630.30">
    <property type="match status" value="1"/>
</dbReference>
<dbReference type="GO" id="GO:0016747">
    <property type="term" value="F:acyltransferase activity, transferring groups other than amino-acyl groups"/>
    <property type="evidence" value="ECO:0007669"/>
    <property type="project" value="InterPro"/>
</dbReference>
<keyword evidence="1" id="KW-0808">Transferase</keyword>
<dbReference type="EMBL" id="FPCK01000002">
    <property type="protein sequence ID" value="SFV36562.1"/>
    <property type="molecule type" value="Genomic_DNA"/>
</dbReference>
<organism evidence="4 5">
    <name type="scientific">Devosia crocina</name>
    <dbReference type="NCBI Taxonomy" id="429728"/>
    <lineage>
        <taxon>Bacteria</taxon>
        <taxon>Pseudomonadati</taxon>
        <taxon>Pseudomonadota</taxon>
        <taxon>Alphaproteobacteria</taxon>
        <taxon>Hyphomicrobiales</taxon>
        <taxon>Devosiaceae</taxon>
        <taxon>Devosia</taxon>
    </lineage>
</organism>
<proteinExistence type="predicted"/>
<protein>
    <submittedName>
        <fullName evidence="4">N-acetylglutamate synthase, GNAT family</fullName>
    </submittedName>
</protein>
<evidence type="ECO:0000256" key="2">
    <source>
        <dbReference type="ARBA" id="ARBA00023315"/>
    </source>
</evidence>
<evidence type="ECO:0000259" key="3">
    <source>
        <dbReference type="PROSITE" id="PS51186"/>
    </source>
</evidence>
<dbReference type="Pfam" id="PF00583">
    <property type="entry name" value="Acetyltransf_1"/>
    <property type="match status" value="1"/>
</dbReference>
<dbReference type="CDD" id="cd04301">
    <property type="entry name" value="NAT_SF"/>
    <property type="match status" value="1"/>
</dbReference>
<dbReference type="SUPFAM" id="SSF55729">
    <property type="entry name" value="Acyl-CoA N-acyltransferases (Nat)"/>
    <property type="match status" value="1"/>
</dbReference>
<evidence type="ECO:0000313" key="4">
    <source>
        <dbReference type="EMBL" id="SFV36562.1"/>
    </source>
</evidence>
<keyword evidence="5" id="KW-1185">Reference proteome</keyword>
<dbReference type="InterPro" id="IPR016181">
    <property type="entry name" value="Acyl_CoA_acyltransferase"/>
</dbReference>
<sequence>MTLSCDSRIPAPVRLAGILFWVLCMPPHYVAFRTAVADDVPAIRSLVRQAYSRWTPALGREPRAMLVDYYEAIHDFRFDLLTVDGHLAGVLQTCPCADHLWIENVAVHPNHQRRGHGQSLLVLAEQLARHAGLDALRLLTNAAFTSNVALFEKLGYSIEQSEPFMGGTTHYMTRRLVPAAATIRSAHGWNNETRTTA</sequence>
<dbReference type="STRING" id="429728.SAMN05216456_2549"/>
<dbReference type="Proteomes" id="UP000199074">
    <property type="component" value="Unassembled WGS sequence"/>
</dbReference>
<name>A0A1I7NPK7_9HYPH</name>
<gene>
    <name evidence="4" type="ORF">SAMN05216456_2549</name>
</gene>